<dbReference type="Proteomes" id="UP000006461">
    <property type="component" value="Chromosome"/>
</dbReference>
<evidence type="ECO:0000313" key="10">
    <source>
        <dbReference type="EMBL" id="CCH88054.1"/>
    </source>
</evidence>
<feature type="transmembrane region" description="Helical" evidence="7">
    <location>
        <begin position="71"/>
        <end position="90"/>
    </location>
</feature>
<dbReference type="PATRIC" id="fig|477641.3.peg.2483"/>
<dbReference type="Pfam" id="PF06762">
    <property type="entry name" value="LMF1"/>
    <property type="match status" value="1"/>
</dbReference>
<keyword evidence="6 7" id="KW-0472">Membrane</keyword>
<evidence type="ECO:0000256" key="6">
    <source>
        <dbReference type="ARBA" id="ARBA00023136"/>
    </source>
</evidence>
<proteinExistence type="inferred from homology"/>
<evidence type="ECO:0000256" key="2">
    <source>
        <dbReference type="ARBA" id="ARBA00005512"/>
    </source>
</evidence>
<keyword evidence="11" id="KW-1185">Reference proteome</keyword>
<evidence type="ECO:0000256" key="4">
    <source>
        <dbReference type="ARBA" id="ARBA00022824"/>
    </source>
</evidence>
<dbReference type="InterPro" id="IPR057434">
    <property type="entry name" value="LMF1/2_N"/>
</dbReference>
<dbReference type="OrthoDB" id="9793230at2"/>
<feature type="transmembrane region" description="Helical" evidence="7">
    <location>
        <begin position="289"/>
        <end position="309"/>
    </location>
</feature>
<keyword evidence="4" id="KW-0256">Endoplasmic reticulum</keyword>
<dbReference type="Pfam" id="PF25179">
    <property type="entry name" value="LMF1_C"/>
    <property type="match status" value="1"/>
</dbReference>
<keyword evidence="5 7" id="KW-1133">Transmembrane helix</keyword>
<dbReference type="eggNOG" id="COG3011">
    <property type="taxonomic scope" value="Bacteria"/>
</dbReference>
<evidence type="ECO:0000313" key="11">
    <source>
        <dbReference type="Proteomes" id="UP000006461"/>
    </source>
</evidence>
<gene>
    <name evidence="10" type="ordered locus">MODMU_2625</name>
</gene>
<feature type="transmembrane region" description="Helical" evidence="7">
    <location>
        <begin position="12"/>
        <end position="32"/>
    </location>
</feature>
<comment type="similarity">
    <text evidence="2">Belongs to the lipase maturation factor family.</text>
</comment>
<feature type="transmembrane region" description="Helical" evidence="7">
    <location>
        <begin position="219"/>
        <end position="241"/>
    </location>
</feature>
<comment type="subcellular location">
    <subcellularLocation>
        <location evidence="1">Endoplasmic reticulum membrane</location>
        <topology evidence="1">Multi-pass membrane protein</topology>
    </subcellularLocation>
</comment>
<accession>I4EXE1</accession>
<evidence type="ECO:0000256" key="5">
    <source>
        <dbReference type="ARBA" id="ARBA00022989"/>
    </source>
</evidence>
<protein>
    <submittedName>
        <fullName evidence="10">Lipase maturation factor 1</fullName>
    </submittedName>
</protein>
<feature type="transmembrane region" description="Helical" evidence="7">
    <location>
        <begin position="128"/>
        <end position="154"/>
    </location>
</feature>
<dbReference type="InterPro" id="IPR057433">
    <property type="entry name" value="LMF1/2_C"/>
</dbReference>
<keyword evidence="3 7" id="KW-0812">Transmembrane</keyword>
<dbReference type="PANTHER" id="PTHR14463">
    <property type="entry name" value="LIPASE MATURATION FACTOR"/>
    <property type="match status" value="1"/>
</dbReference>
<dbReference type="InterPro" id="IPR009613">
    <property type="entry name" value="LMF"/>
</dbReference>
<feature type="domain" description="Lipase maturation factor 1/2 N-terminal" evidence="8">
    <location>
        <begin position="121"/>
        <end position="272"/>
    </location>
</feature>
<dbReference type="KEGG" id="mmar:MODMU_2625"/>
<dbReference type="EMBL" id="FO203431">
    <property type="protein sequence ID" value="CCH88054.1"/>
    <property type="molecule type" value="Genomic_DNA"/>
</dbReference>
<feature type="domain" description="Lipase maturation factor 1/2 C-terminal" evidence="9">
    <location>
        <begin position="328"/>
        <end position="465"/>
    </location>
</feature>
<evidence type="ECO:0000256" key="7">
    <source>
        <dbReference type="SAM" id="Phobius"/>
    </source>
</evidence>
<dbReference type="STRING" id="477641.MODMU_2625"/>
<evidence type="ECO:0000259" key="9">
    <source>
        <dbReference type="Pfam" id="PF25179"/>
    </source>
</evidence>
<dbReference type="PANTHER" id="PTHR14463:SF10">
    <property type="entry name" value="LIPASE MATURATION FACTOR 1"/>
    <property type="match status" value="1"/>
</dbReference>
<organism evidence="10 11">
    <name type="scientific">Modestobacter italicus (strain DSM 44449 / CECT 9708 / BC 501)</name>
    <dbReference type="NCBI Taxonomy" id="2732864"/>
    <lineage>
        <taxon>Bacteria</taxon>
        <taxon>Bacillati</taxon>
        <taxon>Actinomycetota</taxon>
        <taxon>Actinomycetes</taxon>
        <taxon>Geodermatophilales</taxon>
        <taxon>Geodermatophilaceae</taxon>
        <taxon>Modestobacter</taxon>
    </lineage>
</organism>
<reference evidence="10 11" key="1">
    <citation type="journal article" date="2012" name="J. Bacteriol.">
        <title>Genome Sequence of Radiation-Resistant Modestobacter marinus Strain BC501, a Representative Actinobacterium That Thrives on Calcareous Stone Surfaces.</title>
        <authorList>
            <person name="Normand P."/>
            <person name="Gury J."/>
            <person name="Pujic P."/>
            <person name="Chouaia B."/>
            <person name="Crotti E."/>
            <person name="Brusetti L."/>
            <person name="Daffonchio D."/>
            <person name="Vacherie B."/>
            <person name="Barbe V."/>
            <person name="Medigue C."/>
            <person name="Calteau A."/>
            <person name="Ghodhbane-Gtari F."/>
            <person name="Essoussi I."/>
            <person name="Nouioui I."/>
            <person name="Abbassi-Ghozzi I."/>
            <person name="Gtari M."/>
        </authorList>
    </citation>
    <scope>NUCLEOTIDE SEQUENCE [LARGE SCALE GENOMIC DNA]</scope>
    <source>
        <strain evidence="11">BC 501</strain>
    </source>
</reference>
<evidence type="ECO:0000256" key="1">
    <source>
        <dbReference type="ARBA" id="ARBA00004477"/>
    </source>
</evidence>
<evidence type="ECO:0000259" key="8">
    <source>
        <dbReference type="Pfam" id="PF06762"/>
    </source>
</evidence>
<dbReference type="AlphaFoldDB" id="I4EXE1"/>
<dbReference type="OMA" id="NFAWLNW"/>
<sequence length="482" mass="54044">MDWFTDPGAWLGRWLFTRGIALVYLIAFVAALRQGRALIGTTGLTPVPRFLERVPWRRAPSLFHLHWSDRFFAGCCWVGIALSAAALAGLADRLPVAGWMVLWLVLWALYLSIVNVGQIWYGFGWETLLLEAGFLTVFLGPAHVAPPTLGMWALRWLLFRLEFGAGLIKMRGDRCWRDLTCLAYHHETQPMPNPLSWWFHRLSPRLHKVETLANHLTQLVVVFGLLLPQPVAGVAAAVMVVTQGYLLVSGNFAWLNALTLVLGLSALDGRWLAAVLPLQPPDALSSPDWFLAVSVVLAVAVAGLSVGPVRNLLSPDQRMNTSFDPLRLVNSYGAFGSVTRVRRELVVEATDDPQPGPGTVWREYEFRGKPGDVRRRPPQWAPYHLRLDWLMWFVALSPAYGRAWLTTFLDRLLDADPATLRLLRSAPFGSDRPAAVRVLLYRYRFTTRAERRATGAWWHRTYERQLVGPRTAAGRGSLSGDG</sequence>
<name>I4EXE1_MODI5</name>
<feature type="transmembrane region" description="Helical" evidence="7">
    <location>
        <begin position="253"/>
        <end position="277"/>
    </location>
</feature>
<evidence type="ECO:0000256" key="3">
    <source>
        <dbReference type="ARBA" id="ARBA00022692"/>
    </source>
</evidence>
<feature type="transmembrane region" description="Helical" evidence="7">
    <location>
        <begin position="96"/>
        <end position="116"/>
    </location>
</feature>
<dbReference type="HOGENOM" id="CLU_020557_2_0_11"/>
<dbReference type="GO" id="GO:0051604">
    <property type="term" value="P:protein maturation"/>
    <property type="evidence" value="ECO:0007669"/>
    <property type="project" value="InterPro"/>
</dbReference>